<dbReference type="Proteomes" id="UP000683360">
    <property type="component" value="Unassembled WGS sequence"/>
</dbReference>
<dbReference type="PANTHER" id="PTHR24123:SF33">
    <property type="entry name" value="PROTEIN HOS4"/>
    <property type="match status" value="1"/>
</dbReference>
<dbReference type="SUPFAM" id="SSF48403">
    <property type="entry name" value="Ankyrin repeat"/>
    <property type="match status" value="1"/>
</dbReference>
<keyword evidence="1" id="KW-0677">Repeat</keyword>
<dbReference type="Gene3D" id="1.25.40.20">
    <property type="entry name" value="Ankyrin repeat-containing domain"/>
    <property type="match status" value="2"/>
</dbReference>
<reference evidence="3" key="1">
    <citation type="submission" date="2021-03" db="EMBL/GenBank/DDBJ databases">
        <authorList>
            <person name="Bekaert M."/>
        </authorList>
    </citation>
    <scope>NUCLEOTIDE SEQUENCE</scope>
</reference>
<dbReference type="InterPro" id="IPR002110">
    <property type="entry name" value="Ankyrin_rpt"/>
</dbReference>
<comment type="caution">
    <text evidence="3">The sequence shown here is derived from an EMBL/GenBank/DDBJ whole genome shotgun (WGS) entry which is preliminary data.</text>
</comment>
<dbReference type="AlphaFoldDB" id="A0A8S3PUJ8"/>
<protein>
    <submittedName>
        <fullName evidence="3">Uncharacterized protein</fullName>
    </submittedName>
</protein>
<dbReference type="InterPro" id="IPR036770">
    <property type="entry name" value="Ankyrin_rpt-contain_sf"/>
</dbReference>
<evidence type="ECO:0000256" key="1">
    <source>
        <dbReference type="ARBA" id="ARBA00022737"/>
    </source>
</evidence>
<dbReference type="InterPro" id="IPR051165">
    <property type="entry name" value="Multifunctional_ANK_Repeat"/>
</dbReference>
<accession>A0A8S3PUJ8</accession>
<organism evidence="3 4">
    <name type="scientific">Mytilus edulis</name>
    <name type="common">Blue mussel</name>
    <dbReference type="NCBI Taxonomy" id="6550"/>
    <lineage>
        <taxon>Eukaryota</taxon>
        <taxon>Metazoa</taxon>
        <taxon>Spiralia</taxon>
        <taxon>Lophotrochozoa</taxon>
        <taxon>Mollusca</taxon>
        <taxon>Bivalvia</taxon>
        <taxon>Autobranchia</taxon>
        <taxon>Pteriomorphia</taxon>
        <taxon>Mytilida</taxon>
        <taxon>Mytiloidea</taxon>
        <taxon>Mytilidae</taxon>
        <taxon>Mytilinae</taxon>
        <taxon>Mytilus</taxon>
    </lineage>
</organism>
<keyword evidence="2" id="KW-0040">ANK repeat</keyword>
<evidence type="ECO:0000256" key="2">
    <source>
        <dbReference type="ARBA" id="ARBA00023043"/>
    </source>
</evidence>
<evidence type="ECO:0000313" key="4">
    <source>
        <dbReference type="Proteomes" id="UP000683360"/>
    </source>
</evidence>
<evidence type="ECO:0000313" key="3">
    <source>
        <dbReference type="EMBL" id="CAG2187606.1"/>
    </source>
</evidence>
<dbReference type="EMBL" id="CAJPWZ010000175">
    <property type="protein sequence ID" value="CAG2187606.1"/>
    <property type="molecule type" value="Genomic_DNA"/>
</dbReference>
<dbReference type="PANTHER" id="PTHR24123">
    <property type="entry name" value="ANKYRIN REPEAT-CONTAINING"/>
    <property type="match status" value="1"/>
</dbReference>
<keyword evidence="4" id="KW-1185">Reference proteome</keyword>
<dbReference type="Pfam" id="PF00023">
    <property type="entry name" value="Ank"/>
    <property type="match status" value="1"/>
</dbReference>
<sequence>MISALLEKGACPNSQPAVEDSPLMLAVENCLPECVQVLLKSGAHTDHVGKDGTTALFKCFSVKHQTPEKESIDSFFYLLWEYVKEKESLNKSVLENVCVKLLSIDTEITVDLGRPTEDSPLIYFCRFQYKDAFDFQQMVETIFSAKPKLDIKDECDKSPIEKCGYMYYGQYCHYSDIINIGLLVQHLLDAGSSLPSSELDKLLKKAAKIGDFKTMESACRHGANIHMTDKYDNNILHICWSTRTLDGALPFLEYYKEEGGFLNKINQDGNSPLLVFVKQHSGILDKSEKKRHPNFNIAAFL</sequence>
<gene>
    <name evidence="3" type="ORF">MEDL_3068</name>
</gene>
<proteinExistence type="predicted"/>
<name>A0A8S3PUJ8_MYTED</name>